<reference evidence="2 3" key="1">
    <citation type="journal article" date="2013" name="PLoS ONE">
        <title>Predicting the Proteins of Angomonas deanei, Strigomonas culicis and Their Respective Endosymbionts Reveals New Aspects of the Trypanosomatidae Family.</title>
        <authorList>
            <person name="Motta M.C."/>
            <person name="Martins A.C."/>
            <person name="de Souza S.S."/>
            <person name="Catta-Preta C.M."/>
            <person name="Silva R."/>
            <person name="Klein C.C."/>
            <person name="de Almeida L.G."/>
            <person name="de Lima Cunha O."/>
            <person name="Ciapina L.P."/>
            <person name="Brocchi M."/>
            <person name="Colabardini A.C."/>
            <person name="de Araujo Lima B."/>
            <person name="Machado C.R."/>
            <person name="de Almeida Soares C.M."/>
            <person name="Probst C.M."/>
            <person name="de Menezes C.B."/>
            <person name="Thompson C.E."/>
            <person name="Bartholomeu D.C."/>
            <person name="Gradia D.F."/>
            <person name="Pavoni D.P."/>
            <person name="Grisard E.C."/>
            <person name="Fantinatti-Garboggini F."/>
            <person name="Marchini F.K."/>
            <person name="Rodrigues-Luiz G.F."/>
            <person name="Wagner G."/>
            <person name="Goldman G.H."/>
            <person name="Fietto J.L."/>
            <person name="Elias M.C."/>
            <person name="Goldman M.H."/>
            <person name="Sagot M.F."/>
            <person name="Pereira M."/>
            <person name="Stoco P.H."/>
            <person name="de Mendonca-Neto R.P."/>
            <person name="Teixeira S.M."/>
            <person name="Maciel T.E."/>
            <person name="de Oliveira Mendes T.A."/>
            <person name="Urmenyi T.P."/>
            <person name="de Souza W."/>
            <person name="Schenkman S."/>
            <person name="de Vasconcelos A.T."/>
        </authorList>
    </citation>
    <scope>NUCLEOTIDE SEQUENCE [LARGE SCALE GENOMIC DNA]</scope>
</reference>
<evidence type="ECO:0000313" key="2">
    <source>
        <dbReference type="EMBL" id="EPY28392.1"/>
    </source>
</evidence>
<evidence type="ECO:0000256" key="1">
    <source>
        <dbReference type="SAM" id="MobiDB-lite"/>
    </source>
</evidence>
<gene>
    <name evidence="2" type="ORF">STCU_05154</name>
</gene>
<dbReference type="AlphaFoldDB" id="S9UC58"/>
<sequence length="244" mass="25825">MDVDPDILPLLGTLEEHLATVRTTLLPAFAALDEDRLLSHYPVEAQARLYLSAAFTLAMSLYALDRLQNRQAPPPKGTSHRQAPAAPGEVEPQLALKIERVVDYVRKLKAIVLENKPTASTASGSPPPGGRKRDRAAVEGDAASGATGTQPHAKVEEQTVGADRAAEATAEASPHGEATGADEFDDACMFSAVERAKGGATHTAVRRLLGQLTGLREGCISKARAAGDLTHLTCSLLFLLSFDL</sequence>
<dbReference type="EMBL" id="ATMH01005154">
    <property type="protein sequence ID" value="EPY28392.1"/>
    <property type="molecule type" value="Genomic_DNA"/>
</dbReference>
<organism evidence="2 3">
    <name type="scientific">Strigomonas culicis</name>
    <dbReference type="NCBI Taxonomy" id="28005"/>
    <lineage>
        <taxon>Eukaryota</taxon>
        <taxon>Discoba</taxon>
        <taxon>Euglenozoa</taxon>
        <taxon>Kinetoplastea</taxon>
        <taxon>Metakinetoplastina</taxon>
        <taxon>Trypanosomatida</taxon>
        <taxon>Trypanosomatidae</taxon>
        <taxon>Strigomonadinae</taxon>
        <taxon>Strigomonas</taxon>
    </lineage>
</organism>
<dbReference type="OrthoDB" id="278750at2759"/>
<feature type="region of interest" description="Disordered" evidence="1">
    <location>
        <begin position="118"/>
        <end position="181"/>
    </location>
</feature>
<dbReference type="Proteomes" id="UP000015354">
    <property type="component" value="Unassembled WGS sequence"/>
</dbReference>
<feature type="region of interest" description="Disordered" evidence="1">
    <location>
        <begin position="69"/>
        <end position="91"/>
    </location>
</feature>
<name>S9UC58_9TRYP</name>
<proteinExistence type="predicted"/>
<evidence type="ECO:0000313" key="3">
    <source>
        <dbReference type="Proteomes" id="UP000015354"/>
    </source>
</evidence>
<comment type="caution">
    <text evidence="2">The sequence shown here is derived from an EMBL/GenBank/DDBJ whole genome shotgun (WGS) entry which is preliminary data.</text>
</comment>
<accession>S9UC58</accession>
<keyword evidence="3" id="KW-1185">Reference proteome</keyword>
<protein>
    <submittedName>
        <fullName evidence="2">Exosome-associated protein 3</fullName>
    </submittedName>
</protein>